<feature type="transmembrane region" description="Helical" evidence="1">
    <location>
        <begin position="94"/>
        <end position="116"/>
    </location>
</feature>
<reference evidence="3" key="1">
    <citation type="journal article" date="2019" name="Int. J. Syst. Evol. Microbiol.">
        <title>The Global Catalogue of Microorganisms (GCM) 10K type strain sequencing project: providing services to taxonomists for standard genome sequencing and annotation.</title>
        <authorList>
            <consortium name="The Broad Institute Genomics Platform"/>
            <consortium name="The Broad Institute Genome Sequencing Center for Infectious Disease"/>
            <person name="Wu L."/>
            <person name="Ma J."/>
        </authorList>
    </citation>
    <scope>NUCLEOTIDE SEQUENCE [LARGE SCALE GENOMIC DNA]</scope>
    <source>
        <strain evidence="3">ICMP 19515</strain>
    </source>
</reference>
<feature type="transmembrane region" description="Helical" evidence="1">
    <location>
        <begin position="123"/>
        <end position="141"/>
    </location>
</feature>
<organism evidence="2 3">
    <name type="scientific">Mesorhizobium cantuariense</name>
    <dbReference type="NCBI Taxonomy" id="1300275"/>
    <lineage>
        <taxon>Bacteria</taxon>
        <taxon>Pseudomonadati</taxon>
        <taxon>Pseudomonadota</taxon>
        <taxon>Alphaproteobacteria</taxon>
        <taxon>Hyphomicrobiales</taxon>
        <taxon>Phyllobacteriaceae</taxon>
        <taxon>Mesorhizobium</taxon>
    </lineage>
</organism>
<proteinExistence type="predicted"/>
<keyword evidence="1" id="KW-1133">Transmembrane helix</keyword>
<gene>
    <name evidence="2" type="ORF">ACFOJ9_18230</name>
</gene>
<name>A0ABV7MP84_9HYPH</name>
<evidence type="ECO:0000313" key="3">
    <source>
        <dbReference type="Proteomes" id="UP001595648"/>
    </source>
</evidence>
<keyword evidence="3" id="KW-1185">Reference proteome</keyword>
<feature type="transmembrane region" description="Helical" evidence="1">
    <location>
        <begin position="12"/>
        <end position="30"/>
    </location>
</feature>
<feature type="transmembrane region" description="Helical" evidence="1">
    <location>
        <begin position="196"/>
        <end position="215"/>
    </location>
</feature>
<protein>
    <recommendedName>
        <fullName evidence="4">Glycosyltransferase RgtA/B/C/D-like domain-containing protein</fullName>
    </recommendedName>
</protein>
<dbReference type="EMBL" id="JBHRVD010000001">
    <property type="protein sequence ID" value="MFC3323685.1"/>
    <property type="molecule type" value="Genomic_DNA"/>
</dbReference>
<feature type="transmembrane region" description="Helical" evidence="1">
    <location>
        <begin position="327"/>
        <end position="351"/>
    </location>
</feature>
<keyword evidence="1" id="KW-0812">Transmembrane</keyword>
<dbReference type="Proteomes" id="UP001595648">
    <property type="component" value="Unassembled WGS sequence"/>
</dbReference>
<feature type="transmembrane region" description="Helical" evidence="1">
    <location>
        <begin position="358"/>
        <end position="376"/>
    </location>
</feature>
<keyword evidence="1" id="KW-0472">Membrane</keyword>
<feature type="transmembrane region" description="Helical" evidence="1">
    <location>
        <begin position="279"/>
        <end position="296"/>
    </location>
</feature>
<feature type="transmembrane region" description="Helical" evidence="1">
    <location>
        <begin position="173"/>
        <end position="190"/>
    </location>
</feature>
<sequence length="679" mass="75324">MLEAHLLRRWTLIWALSSLAMLGVVAAYVHRESPAYTWDYALYWNTFEDYGNYFATDPARALKAFLGGIWTQDYNPSGVLPLLPFYALFGPGRIVYVSAVALLYLLPTTLIATAVYSHMAKTTSGLLPIFLVALTFLPFWAPTLRGMLDIVGLVFLGLSTLLLFRSDFLTRRPVVNGLLLGLLIWLPFLFRRWYAYSVVMFFVVAFLVGSAKAIHERTGLRAILTMGCSQVIAGVVLVTLALAFQYALVVRAFTTSYSDLYSAYQVPFPTHLGMFASRFSPYMLALTVIGAIVLLANKSFEGAFCLMAAVGTFLLFIRTQQIGPHHFLPIAFWLLPLLLAGVARCAGYLGVLPIQFRLWPFAAIAVATFLVAIAPLSRSLGPTAHIFVPRSDVSPLHLDNYAEYERLTSDLERLTANGEKFVVYASTKILSDSLLLALDRNLRDRVIYAPAIANQDLFNFDALRSDFAVAATPPQEQQAPGSQANITIPGQWLLDRRGFGRAYERVGSDYTLMDGVRGYLFRRVRPVTLEEVDELVTELDRHYSGWGQMFRSSMAMPFAARNQTLGDQWGQIIITGPNTFLIHPGTNLPTSIKLPFQPAISRLPKRLNLSISGKVLEQCPTADGVAANVMFNEREIWSGVVLPGGNTTIQLPEESGMLSVVVHDRSQPSCDHAVATFEF</sequence>
<accession>A0ABV7MP84</accession>
<feature type="transmembrane region" description="Helical" evidence="1">
    <location>
        <begin position="147"/>
        <end position="164"/>
    </location>
</feature>
<comment type="caution">
    <text evidence="2">The sequence shown here is derived from an EMBL/GenBank/DDBJ whole genome shotgun (WGS) entry which is preliminary data.</text>
</comment>
<evidence type="ECO:0000313" key="2">
    <source>
        <dbReference type="EMBL" id="MFC3323685.1"/>
    </source>
</evidence>
<evidence type="ECO:0000256" key="1">
    <source>
        <dbReference type="SAM" id="Phobius"/>
    </source>
</evidence>
<dbReference type="RefSeq" id="WP_378980286.1">
    <property type="nucleotide sequence ID" value="NZ_JBHRVD010000001.1"/>
</dbReference>
<feature type="transmembrane region" description="Helical" evidence="1">
    <location>
        <begin position="222"/>
        <end position="248"/>
    </location>
</feature>
<feature type="transmembrane region" description="Helical" evidence="1">
    <location>
        <begin position="303"/>
        <end position="321"/>
    </location>
</feature>
<evidence type="ECO:0008006" key="4">
    <source>
        <dbReference type="Google" id="ProtNLM"/>
    </source>
</evidence>